<dbReference type="Gene3D" id="3.30.565.10">
    <property type="entry name" value="Histidine kinase-like ATPase, C-terminal domain"/>
    <property type="match status" value="1"/>
</dbReference>
<accession>A0A2S6GJN4</accession>
<gene>
    <name evidence="4" type="ORF">CLV40_11494</name>
</gene>
<feature type="domain" description="Histidine kinase/HSP90-like ATPase" evidence="3">
    <location>
        <begin position="16"/>
        <end position="127"/>
    </location>
</feature>
<dbReference type="EMBL" id="PTIX01000014">
    <property type="protein sequence ID" value="PPK65442.1"/>
    <property type="molecule type" value="Genomic_DNA"/>
</dbReference>
<comment type="caution">
    <text evidence="4">The sequence shown here is derived from an EMBL/GenBank/DDBJ whole genome shotgun (WGS) entry which is preliminary data.</text>
</comment>
<dbReference type="RefSeq" id="WP_104481202.1">
    <property type="nucleotide sequence ID" value="NZ_CP154825.1"/>
</dbReference>
<dbReference type="CDD" id="cd16936">
    <property type="entry name" value="HATPase_RsbW-like"/>
    <property type="match status" value="1"/>
</dbReference>
<dbReference type="InterPro" id="IPR050267">
    <property type="entry name" value="Anti-sigma-factor_SerPK"/>
</dbReference>
<reference evidence="4 5" key="1">
    <citation type="submission" date="2018-02" db="EMBL/GenBank/DDBJ databases">
        <title>Genomic Encyclopedia of Archaeal and Bacterial Type Strains, Phase II (KMG-II): from individual species to whole genera.</title>
        <authorList>
            <person name="Goeker M."/>
        </authorList>
    </citation>
    <scope>NUCLEOTIDE SEQUENCE [LARGE SCALE GENOMIC DNA]</scope>
    <source>
        <strain evidence="4 5">YU 961-1</strain>
    </source>
</reference>
<organism evidence="4 5">
    <name type="scientific">Actinokineospora auranticolor</name>
    <dbReference type="NCBI Taxonomy" id="155976"/>
    <lineage>
        <taxon>Bacteria</taxon>
        <taxon>Bacillati</taxon>
        <taxon>Actinomycetota</taxon>
        <taxon>Actinomycetes</taxon>
        <taxon>Pseudonocardiales</taxon>
        <taxon>Pseudonocardiaceae</taxon>
        <taxon>Actinokineospora</taxon>
    </lineage>
</organism>
<feature type="compositionally biased region" description="Basic and acidic residues" evidence="2">
    <location>
        <begin position="143"/>
        <end position="157"/>
    </location>
</feature>
<feature type="region of interest" description="Disordered" evidence="2">
    <location>
        <begin position="136"/>
        <end position="157"/>
    </location>
</feature>
<evidence type="ECO:0000259" key="3">
    <source>
        <dbReference type="Pfam" id="PF13581"/>
    </source>
</evidence>
<dbReference type="Proteomes" id="UP000239203">
    <property type="component" value="Unassembled WGS sequence"/>
</dbReference>
<dbReference type="Pfam" id="PF13581">
    <property type="entry name" value="HATPase_c_2"/>
    <property type="match status" value="1"/>
</dbReference>
<keyword evidence="4" id="KW-0418">Kinase</keyword>
<protein>
    <submittedName>
        <fullName evidence="4">Serine/threonine-protein kinase RsbW</fullName>
    </submittedName>
</protein>
<evidence type="ECO:0000256" key="1">
    <source>
        <dbReference type="ARBA" id="ARBA00022527"/>
    </source>
</evidence>
<name>A0A2S6GJN4_9PSEU</name>
<dbReference type="InterPro" id="IPR036890">
    <property type="entry name" value="HATPase_C_sf"/>
</dbReference>
<keyword evidence="5" id="KW-1185">Reference proteome</keyword>
<dbReference type="OrthoDB" id="9792240at2"/>
<keyword evidence="4" id="KW-0808">Transferase</keyword>
<dbReference type="InterPro" id="IPR003594">
    <property type="entry name" value="HATPase_dom"/>
</dbReference>
<keyword evidence="1" id="KW-0723">Serine/threonine-protein kinase</keyword>
<evidence type="ECO:0000313" key="5">
    <source>
        <dbReference type="Proteomes" id="UP000239203"/>
    </source>
</evidence>
<evidence type="ECO:0000256" key="2">
    <source>
        <dbReference type="SAM" id="MobiDB-lite"/>
    </source>
</evidence>
<evidence type="ECO:0000313" key="4">
    <source>
        <dbReference type="EMBL" id="PPK65442.1"/>
    </source>
</evidence>
<dbReference type="PANTHER" id="PTHR35526:SF6">
    <property type="entry name" value="SLR1861 PROTEIN"/>
    <property type="match status" value="1"/>
</dbReference>
<dbReference type="PANTHER" id="PTHR35526">
    <property type="entry name" value="ANTI-SIGMA-F FACTOR RSBW-RELATED"/>
    <property type="match status" value="1"/>
</dbReference>
<dbReference type="GO" id="GO:0004674">
    <property type="term" value="F:protein serine/threonine kinase activity"/>
    <property type="evidence" value="ECO:0007669"/>
    <property type="project" value="UniProtKB-KW"/>
</dbReference>
<dbReference type="SUPFAM" id="SSF55874">
    <property type="entry name" value="ATPase domain of HSP90 chaperone/DNA topoisomerase II/histidine kinase"/>
    <property type="match status" value="1"/>
</dbReference>
<proteinExistence type="predicted"/>
<sequence>MSAPRTRVDRADDVGRAVADVVTALAAAAGLDRGRAYRLRLAADEITTNTMTHGYRGAGGPVEITCGVEPDAAWVRITDAAPAFDPRGHVTRVDGPPREGGYGIHLVLTGVDEFGYEWAGGRNHYTLRVRRVRVEEGGTDGGSADRDTPRPDGARGH</sequence>
<dbReference type="AlphaFoldDB" id="A0A2S6GJN4"/>